<organism evidence="1 2">
    <name type="scientific">Cynara cardunculus var. scolymus</name>
    <name type="common">Globe artichoke</name>
    <name type="synonym">Cynara scolymus</name>
    <dbReference type="NCBI Taxonomy" id="59895"/>
    <lineage>
        <taxon>Eukaryota</taxon>
        <taxon>Viridiplantae</taxon>
        <taxon>Streptophyta</taxon>
        <taxon>Embryophyta</taxon>
        <taxon>Tracheophyta</taxon>
        <taxon>Spermatophyta</taxon>
        <taxon>Magnoliopsida</taxon>
        <taxon>eudicotyledons</taxon>
        <taxon>Gunneridae</taxon>
        <taxon>Pentapetalae</taxon>
        <taxon>asterids</taxon>
        <taxon>campanulids</taxon>
        <taxon>Asterales</taxon>
        <taxon>Asteraceae</taxon>
        <taxon>Carduoideae</taxon>
        <taxon>Cardueae</taxon>
        <taxon>Carduinae</taxon>
        <taxon>Cynara</taxon>
    </lineage>
</organism>
<comment type="caution">
    <text evidence="1">The sequence shown here is derived from an EMBL/GenBank/DDBJ whole genome shotgun (WGS) entry which is preliminary data.</text>
</comment>
<reference evidence="1 2" key="1">
    <citation type="journal article" date="2016" name="Sci. Rep.">
        <title>The genome sequence of the outbreeding globe artichoke constructed de novo incorporating a phase-aware low-pass sequencing strategy of F1 progeny.</title>
        <authorList>
            <person name="Scaglione D."/>
            <person name="Reyes-Chin-Wo S."/>
            <person name="Acquadro A."/>
            <person name="Froenicke L."/>
            <person name="Portis E."/>
            <person name="Beitel C."/>
            <person name="Tirone M."/>
            <person name="Mauro R."/>
            <person name="Lo Monaco A."/>
            <person name="Mauromicale G."/>
            <person name="Faccioli P."/>
            <person name="Cattivelli L."/>
            <person name="Rieseberg L."/>
            <person name="Michelmore R."/>
            <person name="Lanteri S."/>
        </authorList>
    </citation>
    <scope>NUCLEOTIDE SEQUENCE [LARGE SCALE GENOMIC DNA]</scope>
    <source>
        <strain evidence="1">2C</strain>
    </source>
</reference>
<gene>
    <name evidence="1" type="ORF">Ccrd_015781</name>
</gene>
<sequence length="15" mass="1685">MHYDVRSVDSMNSSG</sequence>
<protein>
    <submittedName>
        <fullName evidence="1">Uncharacterized protein</fullName>
    </submittedName>
</protein>
<evidence type="ECO:0000313" key="1">
    <source>
        <dbReference type="EMBL" id="KVI05915.1"/>
    </source>
</evidence>
<evidence type="ECO:0000313" key="2">
    <source>
        <dbReference type="Proteomes" id="UP000243975"/>
    </source>
</evidence>
<dbReference type="EMBL" id="LEKV01001859">
    <property type="protein sequence ID" value="KVI05915.1"/>
    <property type="molecule type" value="Genomic_DNA"/>
</dbReference>
<accession>A0A103YB89</accession>
<proteinExistence type="predicted"/>
<name>A0A103YB89_CYNCS</name>
<keyword evidence="2" id="KW-1185">Reference proteome</keyword>
<dbReference type="Proteomes" id="UP000243975">
    <property type="component" value="Unassembled WGS sequence"/>
</dbReference>